<feature type="compositionally biased region" description="Pro residues" evidence="1">
    <location>
        <begin position="26"/>
        <end position="41"/>
    </location>
</feature>
<reference evidence="2" key="1">
    <citation type="submission" date="2020-01" db="EMBL/GenBank/DDBJ databases">
        <title>Insect and environment-associated Actinomycetes.</title>
        <authorList>
            <person name="Currrie C."/>
            <person name="Chevrette M."/>
            <person name="Carlson C."/>
            <person name="Stubbendieck R."/>
            <person name="Wendt-Pienkowski E."/>
        </authorList>
    </citation>
    <scope>NUCLEOTIDE SEQUENCE</scope>
    <source>
        <strain evidence="2">SID14436</strain>
    </source>
</reference>
<proteinExistence type="predicted"/>
<name>A0A6G3QPK9_9ACTN</name>
<evidence type="ECO:0000256" key="1">
    <source>
        <dbReference type="SAM" id="MobiDB-lite"/>
    </source>
</evidence>
<feature type="region of interest" description="Disordered" evidence="1">
    <location>
        <begin position="1"/>
        <end position="47"/>
    </location>
</feature>
<accession>A0A6G3QPK9</accession>
<feature type="non-terminal residue" evidence="2">
    <location>
        <position position="1"/>
    </location>
</feature>
<dbReference type="AlphaFoldDB" id="A0A6G3QPK9"/>
<organism evidence="2">
    <name type="scientific">Streptomyces sp. SID14436</name>
    <dbReference type="NCBI Taxonomy" id="2706070"/>
    <lineage>
        <taxon>Bacteria</taxon>
        <taxon>Bacillati</taxon>
        <taxon>Actinomycetota</taxon>
        <taxon>Actinomycetes</taxon>
        <taxon>Kitasatosporales</taxon>
        <taxon>Streptomycetaceae</taxon>
        <taxon>Streptomyces</taxon>
    </lineage>
</organism>
<dbReference type="EMBL" id="JAAGMD010000129">
    <property type="protein sequence ID" value="NEA85396.1"/>
    <property type="molecule type" value="Genomic_DNA"/>
</dbReference>
<sequence length="67" mass="6786">PRPTAGPSRTVPAPPPEPDPGRTRTPAPPPPAQQPAPPRPPEQNTGLCLPLLNLCLGGLGLDGAAKD</sequence>
<gene>
    <name evidence="2" type="ORF">G3I53_04865</name>
</gene>
<protein>
    <submittedName>
        <fullName evidence="2">Uncharacterized protein</fullName>
    </submittedName>
</protein>
<evidence type="ECO:0000313" key="2">
    <source>
        <dbReference type="EMBL" id="NEA85396.1"/>
    </source>
</evidence>
<comment type="caution">
    <text evidence="2">The sequence shown here is derived from an EMBL/GenBank/DDBJ whole genome shotgun (WGS) entry which is preliminary data.</text>
</comment>